<dbReference type="AlphaFoldDB" id="A0A4Z0C2L2"/>
<proteinExistence type="predicted"/>
<dbReference type="Pfam" id="PF02646">
    <property type="entry name" value="RmuC"/>
    <property type="match status" value="1"/>
</dbReference>
<dbReference type="RefSeq" id="WP_135283630.1">
    <property type="nucleotide sequence ID" value="NZ_SMLL01000001.1"/>
</dbReference>
<dbReference type="Proteomes" id="UP000297564">
    <property type="component" value="Unassembled WGS sequence"/>
</dbReference>
<accession>A0A4Z0C2L2</accession>
<keyword evidence="2" id="KW-1185">Reference proteome</keyword>
<organism evidence="1 2">
    <name type="scientific">Ramlibacter rhizophilus</name>
    <dbReference type="NCBI Taxonomy" id="1781167"/>
    <lineage>
        <taxon>Bacteria</taxon>
        <taxon>Pseudomonadati</taxon>
        <taxon>Pseudomonadota</taxon>
        <taxon>Betaproteobacteria</taxon>
        <taxon>Burkholderiales</taxon>
        <taxon>Comamonadaceae</taxon>
        <taxon>Ramlibacter</taxon>
    </lineage>
</organism>
<dbReference type="InterPro" id="IPR003798">
    <property type="entry name" value="DNA_recombination_RmuC"/>
</dbReference>
<reference evidence="1 2" key="1">
    <citation type="submission" date="2019-03" db="EMBL/GenBank/DDBJ databases">
        <title>Ramlibacter rhizophilus CCTCC AB2015357, whole genome shotgun sequence.</title>
        <authorList>
            <person name="Zhang X."/>
            <person name="Feng G."/>
            <person name="Zhu H."/>
        </authorList>
    </citation>
    <scope>NUCLEOTIDE SEQUENCE [LARGE SCALE GENOMIC DNA]</scope>
    <source>
        <strain evidence="1 2">CCTCC AB2015357</strain>
    </source>
</reference>
<dbReference type="EMBL" id="SMLL01000001">
    <property type="protein sequence ID" value="TFZ04748.1"/>
    <property type="molecule type" value="Genomic_DNA"/>
</dbReference>
<name>A0A4Z0C2L2_9BURK</name>
<evidence type="ECO:0000313" key="1">
    <source>
        <dbReference type="EMBL" id="TFZ04748.1"/>
    </source>
</evidence>
<gene>
    <name evidence="1" type="primary">rmuC</name>
    <name evidence="1" type="ORF">EZ242_03085</name>
</gene>
<sequence>MDLLMGLALAAAGMCAGAAVSALMLRLRSQAILQAAVAQGRSALEIELAAGHERLLACQGELAQARAEVARLGEAAERWRKTANTAAADQARLAERASRLSALEAESARQALQVSMSEEQLRRLAASEAHKDEALRGAQLQLQQQELAQGALQTKLEAAVKALHESSERQAVLREQVYRATALEQQLRDAQLRWATTQQQLADLRESAALEHRRLAAELSEARTAAEQSGRELAAAQALEAAAQARVAALAGDLAAMRSPARREPPAFTFPGPEHGQQDGWAQALFECARSRLGLTLQPAAAGGLQVLALPQGVRLLLDAGTEDEDPDQAPQADVAAQRSERLAALRKRVDAAATQLAAEAGGQPHACLAIVFLAQESQFLQAVAEDEGLFAWAWQRQVMIAGPTTLYFTLWLALFAAAGAPADEVPPPSCRTADFAADLEALGEQLAAANEVLHAARARLRASPVRLEAQAAALLQA</sequence>
<evidence type="ECO:0000313" key="2">
    <source>
        <dbReference type="Proteomes" id="UP000297564"/>
    </source>
</evidence>
<dbReference type="OrthoDB" id="9765111at2"/>
<protein>
    <submittedName>
        <fullName evidence="1">DNA recombination protein RmuC</fullName>
    </submittedName>
</protein>
<comment type="caution">
    <text evidence="1">The sequence shown here is derived from an EMBL/GenBank/DDBJ whole genome shotgun (WGS) entry which is preliminary data.</text>
</comment>